<dbReference type="PANTHER" id="PTHR47752:SF1">
    <property type="entry name" value="HTH-TYPE TRANSCRIPTIONAL REPRESSOR FABR"/>
    <property type="match status" value="1"/>
</dbReference>
<proteinExistence type="predicted"/>
<dbReference type="Pfam" id="PF00440">
    <property type="entry name" value="TetR_N"/>
    <property type="match status" value="1"/>
</dbReference>
<dbReference type="PANTHER" id="PTHR47752">
    <property type="entry name" value="HTH-TYPE TRANSCRIPTIONAL REPRESSOR FABR"/>
    <property type="match status" value="1"/>
</dbReference>
<evidence type="ECO:0000256" key="4">
    <source>
        <dbReference type="PROSITE-ProRule" id="PRU00335"/>
    </source>
</evidence>
<evidence type="ECO:0000313" key="7">
    <source>
        <dbReference type="Proteomes" id="UP000196027"/>
    </source>
</evidence>
<dbReference type="AlphaFoldDB" id="A0A1Y0I5D9"/>
<protein>
    <submittedName>
        <fullName evidence="6">Transcriptional regulator, TetR family</fullName>
    </submittedName>
</protein>
<evidence type="ECO:0000256" key="3">
    <source>
        <dbReference type="ARBA" id="ARBA00023163"/>
    </source>
</evidence>
<dbReference type="EMBL" id="CP021425">
    <property type="protein sequence ID" value="ARU55460.1"/>
    <property type="molecule type" value="Genomic_DNA"/>
</dbReference>
<reference evidence="6 7" key="1">
    <citation type="submission" date="2017-05" db="EMBL/GenBank/DDBJ databases">
        <title>Genomic insights into alkan degradation activity of Oleiphilus messinensis.</title>
        <authorList>
            <person name="Kozyavkin S.A."/>
            <person name="Slesarev A.I."/>
            <person name="Golyshin P.N."/>
            <person name="Korzhenkov A."/>
            <person name="Golyshina O.N."/>
            <person name="Toshchakov S.V."/>
        </authorList>
    </citation>
    <scope>NUCLEOTIDE SEQUENCE [LARGE SCALE GENOMIC DNA]</scope>
    <source>
        <strain evidence="6 7">ME102</strain>
    </source>
</reference>
<feature type="DNA-binding region" description="H-T-H motif" evidence="4">
    <location>
        <begin position="33"/>
        <end position="52"/>
    </location>
</feature>
<dbReference type="InterPro" id="IPR050692">
    <property type="entry name" value="HTH_transcr_repressor_FabR"/>
</dbReference>
<keyword evidence="1" id="KW-0805">Transcription regulation</keyword>
<accession>A0A1Y0I5D9</accession>
<dbReference type="InterPro" id="IPR054129">
    <property type="entry name" value="DesT_TetR_C"/>
</dbReference>
<organism evidence="6 7">
    <name type="scientific">Oleiphilus messinensis</name>
    <dbReference type="NCBI Taxonomy" id="141451"/>
    <lineage>
        <taxon>Bacteria</taxon>
        <taxon>Pseudomonadati</taxon>
        <taxon>Pseudomonadota</taxon>
        <taxon>Gammaproteobacteria</taxon>
        <taxon>Oceanospirillales</taxon>
        <taxon>Oleiphilaceae</taxon>
        <taxon>Oleiphilus</taxon>
    </lineage>
</organism>
<dbReference type="Gene3D" id="1.10.357.10">
    <property type="entry name" value="Tetracycline Repressor, domain 2"/>
    <property type="match status" value="1"/>
</dbReference>
<name>A0A1Y0I5D9_9GAMM</name>
<dbReference type="SUPFAM" id="SSF46689">
    <property type="entry name" value="Homeodomain-like"/>
    <property type="match status" value="1"/>
</dbReference>
<keyword evidence="3" id="KW-0804">Transcription</keyword>
<evidence type="ECO:0000256" key="2">
    <source>
        <dbReference type="ARBA" id="ARBA00023125"/>
    </source>
</evidence>
<evidence type="ECO:0000259" key="5">
    <source>
        <dbReference type="PROSITE" id="PS50977"/>
    </source>
</evidence>
<keyword evidence="7" id="KW-1185">Reference proteome</keyword>
<dbReference type="Proteomes" id="UP000196027">
    <property type="component" value="Chromosome"/>
</dbReference>
<dbReference type="RefSeq" id="WP_087460571.1">
    <property type="nucleotide sequence ID" value="NZ_CP021425.1"/>
</dbReference>
<evidence type="ECO:0000313" key="6">
    <source>
        <dbReference type="EMBL" id="ARU55460.1"/>
    </source>
</evidence>
<dbReference type="Pfam" id="PF21943">
    <property type="entry name" value="TetR_C_46"/>
    <property type="match status" value="1"/>
</dbReference>
<dbReference type="Gene3D" id="1.10.10.60">
    <property type="entry name" value="Homeodomain-like"/>
    <property type="match status" value="1"/>
</dbReference>
<dbReference type="OrthoDB" id="8617654at2"/>
<dbReference type="InterPro" id="IPR001647">
    <property type="entry name" value="HTH_TetR"/>
</dbReference>
<dbReference type="InterPro" id="IPR009057">
    <property type="entry name" value="Homeodomain-like_sf"/>
</dbReference>
<gene>
    <name evidence="6" type="ORF">OLMES_1383</name>
</gene>
<feature type="domain" description="HTH tetR-type" evidence="5">
    <location>
        <begin position="9"/>
        <end position="70"/>
    </location>
</feature>
<dbReference type="KEGG" id="ome:OLMES_1383"/>
<dbReference type="GO" id="GO:0003677">
    <property type="term" value="F:DNA binding"/>
    <property type="evidence" value="ECO:0007669"/>
    <property type="project" value="UniProtKB-UniRule"/>
</dbReference>
<dbReference type="PROSITE" id="PS50977">
    <property type="entry name" value="HTH_TETR_2"/>
    <property type="match status" value="1"/>
</dbReference>
<evidence type="ECO:0000256" key="1">
    <source>
        <dbReference type="ARBA" id="ARBA00023015"/>
    </source>
</evidence>
<keyword evidence="2 4" id="KW-0238">DNA-binding</keyword>
<sequence>MASRSERKQQTRTALLQGALAWVEEGNDFASISIREVAKRAGVVPTSFYRHFTDLDDLALGLVDELSIALRQLMREARHKTRQTDKMIYDSVSIFVDNALANQPMFRFMSQAMCGGSEIVRRAIRNELDYFARELEADIRAMGALSHLSPSTLTMTAQLIINTVAAITVEILDTARDNKSLQTALKKRTVKQIQLILVGSAHWRESSSAPTDELREEKMTTKSS</sequence>